<gene>
    <name evidence="4" type="ORF">CTI12_AA134170</name>
</gene>
<dbReference type="GO" id="GO:0003723">
    <property type="term" value="F:RNA binding"/>
    <property type="evidence" value="ECO:0007669"/>
    <property type="project" value="InterPro"/>
</dbReference>
<evidence type="ECO:0000256" key="1">
    <source>
        <dbReference type="ARBA" id="ARBA00006643"/>
    </source>
</evidence>
<dbReference type="PANTHER" id="PTHR47926">
    <property type="entry name" value="PENTATRICOPEPTIDE REPEAT-CONTAINING PROTEIN"/>
    <property type="match status" value="1"/>
</dbReference>
<dbReference type="InterPro" id="IPR011990">
    <property type="entry name" value="TPR-like_helical_dom_sf"/>
</dbReference>
<dbReference type="InterPro" id="IPR046960">
    <property type="entry name" value="PPR_At4g14850-like_plant"/>
</dbReference>
<dbReference type="PANTHER" id="PTHR47926:SF388">
    <property type="entry name" value="DYW DOMAIN-CONTAINING PROTEIN"/>
    <property type="match status" value="1"/>
</dbReference>
<dbReference type="EMBL" id="PKPP01000937">
    <property type="protein sequence ID" value="PWA87214.1"/>
    <property type="molecule type" value="Genomic_DNA"/>
</dbReference>
<dbReference type="NCBIfam" id="TIGR00756">
    <property type="entry name" value="PPR"/>
    <property type="match status" value="1"/>
</dbReference>
<dbReference type="AlphaFoldDB" id="A0A2U1PN61"/>
<accession>A0A2U1PN61</accession>
<evidence type="ECO:0000259" key="3">
    <source>
        <dbReference type="Pfam" id="PF14432"/>
    </source>
</evidence>
<keyword evidence="5" id="KW-1185">Reference proteome</keyword>
<dbReference type="STRING" id="35608.A0A2U1PN61"/>
<feature type="domain" description="DYW" evidence="3">
    <location>
        <begin position="277"/>
        <end position="369"/>
    </location>
</feature>
<dbReference type="Proteomes" id="UP000245207">
    <property type="component" value="Unassembled WGS sequence"/>
</dbReference>
<dbReference type="Gene3D" id="1.25.40.10">
    <property type="entry name" value="Tetratricopeptide repeat domain"/>
    <property type="match status" value="1"/>
</dbReference>
<evidence type="ECO:0000256" key="2">
    <source>
        <dbReference type="ARBA" id="ARBA00022737"/>
    </source>
</evidence>
<dbReference type="OrthoDB" id="1932290at2759"/>
<dbReference type="GO" id="GO:0009451">
    <property type="term" value="P:RNA modification"/>
    <property type="evidence" value="ECO:0007669"/>
    <property type="project" value="InterPro"/>
</dbReference>
<protein>
    <submittedName>
        <fullName evidence="4">Pentatricopeptide repeat (PPR) superfamily protein</fullName>
    </submittedName>
</protein>
<name>A0A2U1PN61_ARTAN</name>
<organism evidence="4 5">
    <name type="scientific">Artemisia annua</name>
    <name type="common">Sweet wormwood</name>
    <dbReference type="NCBI Taxonomy" id="35608"/>
    <lineage>
        <taxon>Eukaryota</taxon>
        <taxon>Viridiplantae</taxon>
        <taxon>Streptophyta</taxon>
        <taxon>Embryophyta</taxon>
        <taxon>Tracheophyta</taxon>
        <taxon>Spermatophyta</taxon>
        <taxon>Magnoliopsida</taxon>
        <taxon>eudicotyledons</taxon>
        <taxon>Gunneridae</taxon>
        <taxon>Pentapetalae</taxon>
        <taxon>asterids</taxon>
        <taxon>campanulids</taxon>
        <taxon>Asterales</taxon>
        <taxon>Asteraceae</taxon>
        <taxon>Asteroideae</taxon>
        <taxon>Anthemideae</taxon>
        <taxon>Artemisiinae</taxon>
        <taxon>Artemisia</taxon>
    </lineage>
</organism>
<dbReference type="GO" id="GO:0008270">
    <property type="term" value="F:zinc ion binding"/>
    <property type="evidence" value="ECO:0007669"/>
    <property type="project" value="InterPro"/>
</dbReference>
<dbReference type="InterPro" id="IPR002885">
    <property type="entry name" value="PPR_rpt"/>
</dbReference>
<dbReference type="Pfam" id="PF01535">
    <property type="entry name" value="PPR"/>
    <property type="match status" value="3"/>
</dbReference>
<comment type="caution">
    <text evidence="4">The sequence shown here is derived from an EMBL/GenBank/DDBJ whole genome shotgun (WGS) entry which is preliminary data.</text>
</comment>
<dbReference type="InterPro" id="IPR032867">
    <property type="entry name" value="DYW_dom"/>
</dbReference>
<sequence length="369" mass="41602">MKYEQPINVSTDQTLNKAVSTIEEFDALCKERKLNEAVELLGLLERNGVSVDVGRYLFLMNECGEAHALEQAKRVAKSVMGFARNGHGEDAIDMFTEFKKIGLKPDGQMFFGVFTACSVVGDVKEGLLHFESMSKDYGIVPSMEHYKSVVDMLGSVGYLNEALEFIEKMPMVPGVEVWETLMKQCRVYGETELGDRCCELVQLLEPSRLDEQSKAGLIPVTASDITKEKEKKKLSGYNPLENKTKVYEYRAGDTSHPEHEKLYSQLRCLKQPMKEVGYVPETKFVLHDIDPESKEEALLAHSERLALSQALLTSSPRAPIRIIKNLRVCGDCHNALKIISKIVGRLIVARDAKRFHHFENGVCSCNDYW</sequence>
<evidence type="ECO:0000313" key="5">
    <source>
        <dbReference type="Proteomes" id="UP000245207"/>
    </source>
</evidence>
<reference evidence="4 5" key="1">
    <citation type="journal article" date="2018" name="Mol. Plant">
        <title>The genome of Artemisia annua provides insight into the evolution of Asteraceae family and artemisinin biosynthesis.</title>
        <authorList>
            <person name="Shen Q."/>
            <person name="Zhang L."/>
            <person name="Liao Z."/>
            <person name="Wang S."/>
            <person name="Yan T."/>
            <person name="Shi P."/>
            <person name="Liu M."/>
            <person name="Fu X."/>
            <person name="Pan Q."/>
            <person name="Wang Y."/>
            <person name="Lv Z."/>
            <person name="Lu X."/>
            <person name="Zhang F."/>
            <person name="Jiang W."/>
            <person name="Ma Y."/>
            <person name="Chen M."/>
            <person name="Hao X."/>
            <person name="Li L."/>
            <person name="Tang Y."/>
            <person name="Lv G."/>
            <person name="Zhou Y."/>
            <person name="Sun X."/>
            <person name="Brodelius P.E."/>
            <person name="Rose J.K.C."/>
            <person name="Tang K."/>
        </authorList>
    </citation>
    <scope>NUCLEOTIDE SEQUENCE [LARGE SCALE GENOMIC DNA]</scope>
    <source>
        <strain evidence="5">cv. Huhao1</strain>
        <tissue evidence="4">Leaf</tissue>
    </source>
</reference>
<evidence type="ECO:0000313" key="4">
    <source>
        <dbReference type="EMBL" id="PWA87214.1"/>
    </source>
</evidence>
<comment type="similarity">
    <text evidence="1">Belongs to the PPR family. PCMP-H subfamily.</text>
</comment>
<proteinExistence type="inferred from homology"/>
<dbReference type="Pfam" id="PF14432">
    <property type="entry name" value="DYW_deaminase"/>
    <property type="match status" value="1"/>
</dbReference>
<keyword evidence="2" id="KW-0677">Repeat</keyword>